<feature type="region of interest" description="Disordered" evidence="2">
    <location>
        <begin position="41"/>
        <end position="68"/>
    </location>
</feature>
<dbReference type="Pfam" id="PF02519">
    <property type="entry name" value="Auxin_inducible"/>
    <property type="match status" value="1"/>
</dbReference>
<proteinExistence type="inferred from homology"/>
<gene>
    <name evidence="3" type="ORF">CB5_LOCUS13385</name>
</gene>
<evidence type="ECO:0000256" key="1">
    <source>
        <dbReference type="ARBA" id="ARBA00006974"/>
    </source>
</evidence>
<name>A0A6V7PHC9_ANACO</name>
<reference evidence="3" key="1">
    <citation type="submission" date="2020-07" db="EMBL/GenBank/DDBJ databases">
        <authorList>
            <person name="Lin J."/>
        </authorList>
    </citation>
    <scope>NUCLEOTIDE SEQUENCE</scope>
</reference>
<protein>
    <submittedName>
        <fullName evidence="3">Uncharacterized protein</fullName>
    </submittedName>
</protein>
<evidence type="ECO:0000256" key="2">
    <source>
        <dbReference type="SAM" id="MobiDB-lite"/>
    </source>
</evidence>
<accession>A0A6V7PHC9</accession>
<dbReference type="GO" id="GO:0009733">
    <property type="term" value="P:response to auxin"/>
    <property type="evidence" value="ECO:0007669"/>
    <property type="project" value="InterPro"/>
</dbReference>
<dbReference type="AlphaFoldDB" id="A0A6V7PHC9"/>
<dbReference type="EMBL" id="LR862148">
    <property type="protein sequence ID" value="CAD1830174.1"/>
    <property type="molecule type" value="Genomic_DNA"/>
</dbReference>
<feature type="region of interest" description="Disordered" evidence="2">
    <location>
        <begin position="1"/>
        <end position="28"/>
    </location>
</feature>
<comment type="similarity">
    <text evidence="1">Belongs to the ARG7 family.</text>
</comment>
<evidence type="ECO:0000313" key="3">
    <source>
        <dbReference type="EMBL" id="CAD1830174.1"/>
    </source>
</evidence>
<sequence>MPQILRGPSAVFGDDDDDVDGDGDRGNAGVRAWSSQYYPKRSRGCGREGADAGRSGRRAAASTRAEPEIASRNRYPTTLTPSTLISNPIAIAFGDVRVQGRVCLLPSGSSRCISRTACGSLILHDEDDNMWQQRLEEPKFDTLSVVNEYLDVVPCRPHPVYVDMSRRRYLVSSDLIGHPLFSVLVEHSGGGEGMSSAVINGYEVVLLEHLLRMLRNDDVHPELTPDNFVDFFTLDLAAASTLS</sequence>
<dbReference type="InterPro" id="IPR003676">
    <property type="entry name" value="SAUR_fam"/>
</dbReference>
<organism evidence="3">
    <name type="scientific">Ananas comosus var. bracteatus</name>
    <name type="common">red pineapple</name>
    <dbReference type="NCBI Taxonomy" id="296719"/>
    <lineage>
        <taxon>Eukaryota</taxon>
        <taxon>Viridiplantae</taxon>
        <taxon>Streptophyta</taxon>
        <taxon>Embryophyta</taxon>
        <taxon>Tracheophyta</taxon>
        <taxon>Spermatophyta</taxon>
        <taxon>Magnoliopsida</taxon>
        <taxon>Liliopsida</taxon>
        <taxon>Poales</taxon>
        <taxon>Bromeliaceae</taxon>
        <taxon>Bromelioideae</taxon>
        <taxon>Ananas</taxon>
    </lineage>
</organism>